<dbReference type="RefSeq" id="WP_022464166.1">
    <property type="nucleotide sequence ID" value="NZ_JACRSX010000012.1"/>
</dbReference>
<keyword evidence="6 7" id="KW-0472">Membrane</keyword>
<evidence type="ECO:0000256" key="6">
    <source>
        <dbReference type="ARBA" id="ARBA00023136"/>
    </source>
</evidence>
<dbReference type="EMBL" id="JACRSX010000012">
    <property type="protein sequence ID" value="MBC8562817.1"/>
    <property type="molecule type" value="Genomic_DNA"/>
</dbReference>
<keyword evidence="4 7" id="KW-0812">Transmembrane</keyword>
<evidence type="ECO:0000313" key="9">
    <source>
        <dbReference type="Proteomes" id="UP000606193"/>
    </source>
</evidence>
<protein>
    <submittedName>
        <fullName evidence="8">Phospho-N-acetylmuramoyl-pentapeptide-transferase</fullName>
    </submittedName>
</protein>
<feature type="transmembrane region" description="Helical" evidence="7">
    <location>
        <begin position="194"/>
        <end position="211"/>
    </location>
</feature>
<keyword evidence="3" id="KW-0808">Transferase</keyword>
<feature type="transmembrane region" description="Helical" evidence="7">
    <location>
        <begin position="296"/>
        <end position="317"/>
    </location>
</feature>
<proteinExistence type="predicted"/>
<comment type="caution">
    <text evidence="8">The sequence shown here is derived from an EMBL/GenBank/DDBJ whole genome shotgun (WGS) entry which is preliminary data.</text>
</comment>
<feature type="transmembrane region" description="Helical" evidence="7">
    <location>
        <begin position="168"/>
        <end position="188"/>
    </location>
</feature>
<dbReference type="PANTHER" id="PTHR22926:SF3">
    <property type="entry name" value="UNDECAPRENYL-PHOSPHATE ALPHA-N-ACETYLGLUCOSAMINYL 1-PHOSPHATE TRANSFERASE"/>
    <property type="match status" value="1"/>
</dbReference>
<organism evidence="8 9">
    <name type="scientific">Jutongia huaianensis</name>
    <dbReference type="NCBI Taxonomy" id="2763668"/>
    <lineage>
        <taxon>Bacteria</taxon>
        <taxon>Bacillati</taxon>
        <taxon>Bacillota</taxon>
        <taxon>Clostridia</taxon>
        <taxon>Lachnospirales</taxon>
        <taxon>Lachnospiraceae</taxon>
        <taxon>Jutongia</taxon>
    </lineage>
</organism>
<name>A0ABR7N2G2_9FIRM</name>
<keyword evidence="2" id="KW-1003">Cell membrane</keyword>
<keyword evidence="5 7" id="KW-1133">Transmembrane helix</keyword>
<evidence type="ECO:0000256" key="7">
    <source>
        <dbReference type="SAM" id="Phobius"/>
    </source>
</evidence>
<reference evidence="8 9" key="1">
    <citation type="submission" date="2020-08" db="EMBL/GenBank/DDBJ databases">
        <title>Genome public.</title>
        <authorList>
            <person name="Liu C."/>
            <person name="Sun Q."/>
        </authorList>
    </citation>
    <scope>NUCLEOTIDE SEQUENCE [LARGE SCALE GENOMIC DNA]</scope>
    <source>
        <strain evidence="8 9">NSJ-37</strain>
    </source>
</reference>
<dbReference type="PROSITE" id="PS01348">
    <property type="entry name" value="MRAY_2"/>
    <property type="match status" value="1"/>
</dbReference>
<evidence type="ECO:0000256" key="3">
    <source>
        <dbReference type="ARBA" id="ARBA00022679"/>
    </source>
</evidence>
<accession>A0ABR7N2G2</accession>
<feature type="transmembrane region" description="Helical" evidence="7">
    <location>
        <begin position="243"/>
        <end position="265"/>
    </location>
</feature>
<dbReference type="InterPro" id="IPR018480">
    <property type="entry name" value="PNAcMuramoyl-5peptid_Trfase_CS"/>
</dbReference>
<feature type="transmembrane region" description="Helical" evidence="7">
    <location>
        <begin position="111"/>
        <end position="127"/>
    </location>
</feature>
<gene>
    <name evidence="8" type="ORF">H8704_09290</name>
</gene>
<evidence type="ECO:0000256" key="2">
    <source>
        <dbReference type="ARBA" id="ARBA00022475"/>
    </source>
</evidence>
<evidence type="ECO:0000256" key="4">
    <source>
        <dbReference type="ARBA" id="ARBA00022692"/>
    </source>
</evidence>
<evidence type="ECO:0000256" key="5">
    <source>
        <dbReference type="ARBA" id="ARBA00022989"/>
    </source>
</evidence>
<dbReference type="InterPro" id="IPR000715">
    <property type="entry name" value="Glycosyl_transferase_4"/>
</dbReference>
<feature type="transmembrane region" description="Helical" evidence="7">
    <location>
        <begin position="14"/>
        <end position="37"/>
    </location>
</feature>
<evidence type="ECO:0000313" key="8">
    <source>
        <dbReference type="EMBL" id="MBC8562817.1"/>
    </source>
</evidence>
<feature type="transmembrane region" description="Helical" evidence="7">
    <location>
        <begin position="58"/>
        <end position="75"/>
    </location>
</feature>
<comment type="subcellular location">
    <subcellularLocation>
        <location evidence="1">Cell membrane</location>
        <topology evidence="1">Multi-pass membrane protein</topology>
    </subcellularLocation>
</comment>
<sequence length="318" mass="35191">MYYVLKDVLTTNQIAMLGVLAAFILTFLMLKFPFPFLPKDQGRAFAVNGALSKGKLRGVGLTFVCAFIVCSLLFLPITREYVIYCILLFAMMLSGYLDDASDKPWNDYKKGAIDLILSLVAMWTFVSNNSTDIMLFGSTISIPVPVYFILGVVLLWVSVNVTNCTDGVDGLCASLCMVVLGGFTVIFSKELGQYGIASLMFMGVLLAYLYFNSKPSSMLMGDAGSRALGFYLAVIAMKSGHPFAYIILALVVIIDGGIGLVKIFLKRFFKISILKNTLTPLHDHVRKNKEWSDTQVVFRFCIYQIVLVAVAYIFAAYL</sequence>
<dbReference type="Pfam" id="PF00953">
    <property type="entry name" value="Glycos_transf_4"/>
    <property type="match status" value="1"/>
</dbReference>
<feature type="transmembrane region" description="Helical" evidence="7">
    <location>
        <begin position="133"/>
        <end position="156"/>
    </location>
</feature>
<keyword evidence="9" id="KW-1185">Reference proteome</keyword>
<dbReference type="Proteomes" id="UP000606193">
    <property type="component" value="Unassembled WGS sequence"/>
</dbReference>
<evidence type="ECO:0000256" key="1">
    <source>
        <dbReference type="ARBA" id="ARBA00004651"/>
    </source>
</evidence>
<dbReference type="PANTHER" id="PTHR22926">
    <property type="entry name" value="PHOSPHO-N-ACETYLMURAMOYL-PENTAPEPTIDE-TRANSFERASE"/>
    <property type="match status" value="1"/>
</dbReference>